<feature type="region of interest" description="Disordered" evidence="1">
    <location>
        <begin position="64"/>
        <end position="113"/>
    </location>
</feature>
<feature type="compositionally biased region" description="Pro residues" evidence="1">
    <location>
        <begin position="100"/>
        <end position="109"/>
    </location>
</feature>
<reference evidence="4" key="1">
    <citation type="submission" date="2016-06" db="EMBL/GenBank/DDBJ databases">
        <title>Parallel loss of symbiosis genes in relatives of nitrogen-fixing non-legume Parasponia.</title>
        <authorList>
            <person name="Van Velzen R."/>
            <person name="Holmer R."/>
            <person name="Bu F."/>
            <person name="Rutten L."/>
            <person name="Van Zeijl A."/>
            <person name="Liu W."/>
            <person name="Santuari L."/>
            <person name="Cao Q."/>
            <person name="Sharma T."/>
            <person name="Shen D."/>
            <person name="Roswanjaya Y."/>
            <person name="Wardhani T."/>
            <person name="Kalhor M.S."/>
            <person name="Jansen J."/>
            <person name="Van den Hoogen J."/>
            <person name="Gungor B."/>
            <person name="Hartog M."/>
            <person name="Hontelez J."/>
            <person name="Verver J."/>
            <person name="Yang W.-C."/>
            <person name="Schijlen E."/>
            <person name="Repin R."/>
            <person name="Schilthuizen M."/>
            <person name="Schranz E."/>
            <person name="Heidstra R."/>
            <person name="Miyata K."/>
            <person name="Fedorova E."/>
            <person name="Kohlen W."/>
            <person name="Bisseling T."/>
            <person name="Smit S."/>
            <person name="Geurts R."/>
        </authorList>
    </citation>
    <scope>NUCLEOTIDE SEQUENCE [LARGE SCALE GENOMIC DNA]</scope>
    <source>
        <strain evidence="4">cv. RG33-2</strain>
    </source>
</reference>
<organism evidence="3 4">
    <name type="scientific">Trema orientale</name>
    <name type="common">Charcoal tree</name>
    <name type="synonym">Celtis orientalis</name>
    <dbReference type="NCBI Taxonomy" id="63057"/>
    <lineage>
        <taxon>Eukaryota</taxon>
        <taxon>Viridiplantae</taxon>
        <taxon>Streptophyta</taxon>
        <taxon>Embryophyta</taxon>
        <taxon>Tracheophyta</taxon>
        <taxon>Spermatophyta</taxon>
        <taxon>Magnoliopsida</taxon>
        <taxon>eudicotyledons</taxon>
        <taxon>Gunneridae</taxon>
        <taxon>Pentapetalae</taxon>
        <taxon>rosids</taxon>
        <taxon>fabids</taxon>
        <taxon>Rosales</taxon>
        <taxon>Cannabaceae</taxon>
        <taxon>Trema</taxon>
    </lineage>
</organism>
<dbReference type="PANTHER" id="PTHR21193">
    <property type="entry name" value="OXIDOREDUCTASE-LIKE DOMAIN-CONTAINING PROTEIN 1"/>
    <property type="match status" value="1"/>
</dbReference>
<keyword evidence="4" id="KW-1185">Reference proteome</keyword>
<accession>A0A2P5FP13</accession>
<evidence type="ECO:0000313" key="4">
    <source>
        <dbReference type="Proteomes" id="UP000237000"/>
    </source>
</evidence>
<dbReference type="Pfam" id="PF09791">
    <property type="entry name" value="Oxidored-like"/>
    <property type="match status" value="1"/>
</dbReference>
<evidence type="ECO:0000256" key="1">
    <source>
        <dbReference type="SAM" id="MobiDB-lite"/>
    </source>
</evidence>
<feature type="domain" description="Oxidoreductase-like" evidence="2">
    <location>
        <begin position="103"/>
        <end position="138"/>
    </location>
</feature>
<dbReference type="Proteomes" id="UP000237000">
    <property type="component" value="Unassembled WGS sequence"/>
</dbReference>
<gene>
    <name evidence="3" type="ORF">TorRG33x02_046960</name>
</gene>
<sequence length="149" mass="16289">MERAVHRHHLRRALGYTSPLPNHILRAHTGLAMITAALSLKTLSSPPKKITITTRSQQTRLLRIRTQNTPMADEAPTNEAAKKPLDTAPPPPAAAGSEKTPPPPPPEKPLPGDCCGSGCVRCVWDVYYEELEEYNKLHKTDSGPNSKPS</sequence>
<dbReference type="OrthoDB" id="1194530at2759"/>
<comment type="caution">
    <text evidence="3">The sequence shown here is derived from an EMBL/GenBank/DDBJ whole genome shotgun (WGS) entry which is preliminary data.</text>
</comment>
<dbReference type="EMBL" id="JXTC01000018">
    <property type="protein sequence ID" value="PON99529.1"/>
    <property type="molecule type" value="Genomic_DNA"/>
</dbReference>
<dbReference type="InParanoid" id="A0A2P5FP13"/>
<dbReference type="STRING" id="63057.A0A2P5FP13"/>
<dbReference type="AlphaFoldDB" id="A0A2P5FP13"/>
<dbReference type="InterPro" id="IPR019180">
    <property type="entry name" value="Oxidoreductase-like_N"/>
</dbReference>
<dbReference type="InterPro" id="IPR039251">
    <property type="entry name" value="OXLD1"/>
</dbReference>
<dbReference type="PANTHER" id="PTHR21193:SF3">
    <property type="entry name" value="OXIDOREDUCTASE-LIKE DOMAIN-CONTAINING PROTEIN 1"/>
    <property type="match status" value="1"/>
</dbReference>
<protein>
    <submittedName>
        <fullName evidence="3">Oxidoreductase-like, N-terminal</fullName>
    </submittedName>
</protein>
<evidence type="ECO:0000313" key="3">
    <source>
        <dbReference type="EMBL" id="PON99529.1"/>
    </source>
</evidence>
<proteinExistence type="predicted"/>
<name>A0A2P5FP13_TREOI</name>
<evidence type="ECO:0000259" key="2">
    <source>
        <dbReference type="Pfam" id="PF09791"/>
    </source>
</evidence>